<feature type="transmembrane region" description="Helical" evidence="1">
    <location>
        <begin position="94"/>
        <end position="117"/>
    </location>
</feature>
<gene>
    <name evidence="2" type="ORF">TbgDal_I980</name>
</gene>
<dbReference type="Proteomes" id="UP000002316">
    <property type="component" value="Chromosome 1"/>
</dbReference>
<keyword evidence="1" id="KW-0812">Transmembrane</keyword>
<protein>
    <submittedName>
        <fullName evidence="2">T. brucei spp.-specific protein</fullName>
    </submittedName>
</protein>
<dbReference type="RefSeq" id="XP_011771350.1">
    <property type="nucleotide sequence ID" value="XM_011773048.1"/>
</dbReference>
<dbReference type="GeneID" id="23858505"/>
<evidence type="ECO:0000256" key="1">
    <source>
        <dbReference type="SAM" id="Phobius"/>
    </source>
</evidence>
<keyword evidence="1" id="KW-1133">Transmembrane helix</keyword>
<proteinExistence type="predicted"/>
<dbReference type="KEGG" id="tbg:TbgDal_I980"/>
<organism evidence="2 3">
    <name type="scientific">Trypanosoma brucei gambiense (strain MHOM/CI/86/DAL972)</name>
    <dbReference type="NCBI Taxonomy" id="679716"/>
    <lineage>
        <taxon>Eukaryota</taxon>
        <taxon>Discoba</taxon>
        <taxon>Euglenozoa</taxon>
        <taxon>Kinetoplastea</taxon>
        <taxon>Metakinetoplastina</taxon>
        <taxon>Trypanosomatida</taxon>
        <taxon>Trypanosomatidae</taxon>
        <taxon>Trypanosoma</taxon>
    </lineage>
</organism>
<dbReference type="EMBL" id="FN554964">
    <property type="protein sequence ID" value="CBH08909.1"/>
    <property type="molecule type" value="Genomic_DNA"/>
</dbReference>
<reference evidence="3" key="1">
    <citation type="journal article" date="2010" name="PLoS Negl. Trop. Dis.">
        <title>The genome sequence of Trypanosoma brucei gambiense, causative agent of chronic human african trypanosomiasis.</title>
        <authorList>
            <person name="Jackson A.P."/>
            <person name="Sanders M."/>
            <person name="Berry A."/>
            <person name="McQuillan J."/>
            <person name="Aslett M.A."/>
            <person name="Quail M.A."/>
            <person name="Chukualim B."/>
            <person name="Capewell P."/>
            <person name="MacLeod A."/>
            <person name="Melville S.E."/>
            <person name="Gibson W."/>
            <person name="Barry J.D."/>
            <person name="Berriman M."/>
            <person name="Hertz-Fowler C."/>
        </authorList>
    </citation>
    <scope>NUCLEOTIDE SEQUENCE [LARGE SCALE GENOMIC DNA]</scope>
    <source>
        <strain evidence="3">MHOM/CI/86/DAL972</strain>
    </source>
</reference>
<name>C9ZIB7_TRYB9</name>
<evidence type="ECO:0000313" key="2">
    <source>
        <dbReference type="EMBL" id="CBH08909.1"/>
    </source>
</evidence>
<accession>C9ZIB7</accession>
<feature type="transmembrane region" description="Helical" evidence="1">
    <location>
        <begin position="129"/>
        <end position="144"/>
    </location>
</feature>
<dbReference type="AlphaFoldDB" id="C9ZIB7"/>
<feature type="transmembrane region" description="Helical" evidence="1">
    <location>
        <begin position="67"/>
        <end position="88"/>
    </location>
</feature>
<evidence type="ECO:0000313" key="3">
    <source>
        <dbReference type="Proteomes" id="UP000002316"/>
    </source>
</evidence>
<sequence>MVWLHWTTEQIMERKGHARVKFVCFPNFILLLLFPFLLFVFTLLGDLFFLFYCYVQSLTPSPLISNFFSRFFSFCCLISCFILLNGIFFCTRLLFFFLFSFPLLKLLFVCPTYVFFFTLVDCEEQMRQFIFYLPYFSSITFLSLK</sequence>
<dbReference type="VEuPathDB" id="TriTrypDB:Tbg972.1.980"/>
<keyword evidence="1" id="KW-0472">Membrane</keyword>
<feature type="transmembrane region" description="Helical" evidence="1">
    <location>
        <begin position="28"/>
        <end position="55"/>
    </location>
</feature>